<evidence type="ECO:0000313" key="1">
    <source>
        <dbReference type="EMBL" id="RNA25497.1"/>
    </source>
</evidence>
<sequence>MFLSISSLDVSVPSSPIKFSLHNYLVESRNFPNLYRSSPVGLQLVQSPYSNGILRSQNM</sequence>
<name>A0A3M7RQ56_BRAPC</name>
<dbReference type="EMBL" id="REGN01002922">
    <property type="protein sequence ID" value="RNA25497.1"/>
    <property type="molecule type" value="Genomic_DNA"/>
</dbReference>
<organism evidence="1 2">
    <name type="scientific">Brachionus plicatilis</name>
    <name type="common">Marine rotifer</name>
    <name type="synonym">Brachionus muelleri</name>
    <dbReference type="NCBI Taxonomy" id="10195"/>
    <lineage>
        <taxon>Eukaryota</taxon>
        <taxon>Metazoa</taxon>
        <taxon>Spiralia</taxon>
        <taxon>Gnathifera</taxon>
        <taxon>Rotifera</taxon>
        <taxon>Eurotatoria</taxon>
        <taxon>Monogononta</taxon>
        <taxon>Pseudotrocha</taxon>
        <taxon>Ploima</taxon>
        <taxon>Brachionidae</taxon>
        <taxon>Brachionus</taxon>
    </lineage>
</organism>
<accession>A0A3M7RQ56</accession>
<keyword evidence="2" id="KW-1185">Reference proteome</keyword>
<dbReference type="Proteomes" id="UP000276133">
    <property type="component" value="Unassembled WGS sequence"/>
</dbReference>
<evidence type="ECO:0000313" key="2">
    <source>
        <dbReference type="Proteomes" id="UP000276133"/>
    </source>
</evidence>
<proteinExistence type="predicted"/>
<gene>
    <name evidence="1" type="ORF">BpHYR1_016433</name>
</gene>
<comment type="caution">
    <text evidence="1">The sequence shown here is derived from an EMBL/GenBank/DDBJ whole genome shotgun (WGS) entry which is preliminary data.</text>
</comment>
<dbReference type="AlphaFoldDB" id="A0A3M7RQ56"/>
<reference evidence="1 2" key="1">
    <citation type="journal article" date="2018" name="Sci. Rep.">
        <title>Genomic signatures of local adaptation to the degree of environmental predictability in rotifers.</title>
        <authorList>
            <person name="Franch-Gras L."/>
            <person name="Hahn C."/>
            <person name="Garcia-Roger E.M."/>
            <person name="Carmona M.J."/>
            <person name="Serra M."/>
            <person name="Gomez A."/>
        </authorList>
    </citation>
    <scope>NUCLEOTIDE SEQUENCE [LARGE SCALE GENOMIC DNA]</scope>
    <source>
        <strain evidence="1">HYR1</strain>
    </source>
</reference>
<protein>
    <submittedName>
        <fullName evidence="1">Uncharacterized protein</fullName>
    </submittedName>
</protein>